<name>A0A4R3LR88_9BURK</name>
<dbReference type="InterPro" id="IPR032466">
    <property type="entry name" value="Metal_Hydrolase"/>
</dbReference>
<evidence type="ECO:0000259" key="1">
    <source>
        <dbReference type="Pfam" id="PF04909"/>
    </source>
</evidence>
<dbReference type="AlphaFoldDB" id="A0A4R3LR88"/>
<dbReference type="PANTHER" id="PTHR35563:SF2">
    <property type="entry name" value="BARREL METAL-DEPENDENT HYDROLASE, PUTATIVE (AFU_ORTHOLOGUE AFUA_1G16240)-RELATED"/>
    <property type="match status" value="1"/>
</dbReference>
<dbReference type="Pfam" id="PF04909">
    <property type="entry name" value="Amidohydro_2"/>
    <property type="match status" value="1"/>
</dbReference>
<dbReference type="EMBL" id="SMAJ01000017">
    <property type="protein sequence ID" value="TCT02801.1"/>
    <property type="molecule type" value="Genomic_DNA"/>
</dbReference>
<gene>
    <name evidence="2" type="ORF">EDC26_11777</name>
</gene>
<comment type="caution">
    <text evidence="2">The sequence shown here is derived from an EMBL/GenBank/DDBJ whole genome shotgun (WGS) entry which is preliminary data.</text>
</comment>
<dbReference type="GO" id="GO:0016787">
    <property type="term" value="F:hydrolase activity"/>
    <property type="evidence" value="ECO:0007669"/>
    <property type="project" value="UniProtKB-KW"/>
</dbReference>
<dbReference type="Gene3D" id="3.20.20.140">
    <property type="entry name" value="Metal-dependent hydrolases"/>
    <property type="match status" value="1"/>
</dbReference>
<dbReference type="InterPro" id="IPR052358">
    <property type="entry name" value="Aro_Compnd_Degr_Hydrolases"/>
</dbReference>
<evidence type="ECO:0000313" key="2">
    <source>
        <dbReference type="EMBL" id="TCT02801.1"/>
    </source>
</evidence>
<keyword evidence="2" id="KW-0378">Hydrolase</keyword>
<feature type="domain" description="Amidohydrolase-related" evidence="1">
    <location>
        <begin position="24"/>
        <end position="295"/>
    </location>
</feature>
<evidence type="ECO:0000313" key="3">
    <source>
        <dbReference type="Proteomes" id="UP000295525"/>
    </source>
</evidence>
<organism evidence="2 3">
    <name type="scientific">Paralcaligenes ureilyticus</name>
    <dbReference type="NCBI Taxonomy" id="627131"/>
    <lineage>
        <taxon>Bacteria</taxon>
        <taxon>Pseudomonadati</taxon>
        <taxon>Pseudomonadota</taxon>
        <taxon>Betaproteobacteria</taxon>
        <taxon>Burkholderiales</taxon>
        <taxon>Alcaligenaceae</taxon>
        <taxon>Paralcaligenes</taxon>
    </lineage>
</organism>
<reference evidence="2 3" key="1">
    <citation type="submission" date="2019-03" db="EMBL/GenBank/DDBJ databases">
        <title>Genomic Encyclopedia of Type Strains, Phase IV (KMG-IV): sequencing the most valuable type-strain genomes for metagenomic binning, comparative biology and taxonomic classification.</title>
        <authorList>
            <person name="Goeker M."/>
        </authorList>
    </citation>
    <scope>NUCLEOTIDE SEQUENCE [LARGE SCALE GENOMIC DNA]</scope>
    <source>
        <strain evidence="2 3">DSM 24591</strain>
    </source>
</reference>
<protein>
    <submittedName>
        <fullName evidence="2">Putative TIM-barrel fold metal-dependent hydrolase</fullName>
    </submittedName>
</protein>
<dbReference type="InterPro" id="IPR006680">
    <property type="entry name" value="Amidohydro-rel"/>
</dbReference>
<proteinExistence type="predicted"/>
<dbReference type="PANTHER" id="PTHR35563">
    <property type="entry name" value="BARREL METAL-DEPENDENT HYDROLASE, PUTATIVE (AFU_ORTHOLOGUE AFUA_1G16240)-RELATED"/>
    <property type="match status" value="1"/>
</dbReference>
<dbReference type="SUPFAM" id="SSF51556">
    <property type="entry name" value="Metallo-dependent hydrolases"/>
    <property type="match status" value="1"/>
</dbReference>
<dbReference type="RefSeq" id="WP_132584935.1">
    <property type="nucleotide sequence ID" value="NZ_SMAJ01000017.1"/>
</dbReference>
<accession>A0A4R3LR88</accession>
<keyword evidence="3" id="KW-1185">Reference proteome</keyword>
<sequence length="297" mass="32498">MSTPCCPPLHAFQKVGFSLPANACDSHAHIFGPYQQYPLAGERSYTPAENGVERFIWHLNRLGLQRGVLVTASACGTDNRPVLDALGKYPDRLRGVAVCDQGVGLPALKAWREAGIRGLRFNLYKLNGQAVYKNGVGLQALEALAPLLRDLGMHAQIWVHAPDLPELAPRLAKLKVPLVVDHMGRMNAALGTDNPGFGKLCAMLASGSAWTKISGADRNSNKNGHYGDIDVFAKKILEANPDHVIWGSDWPHINYFNQAEVPDDGVLLNTLQRWIPDEPGRRKVLVDNPANLYGFQA</sequence>
<dbReference type="OrthoDB" id="9787654at2"/>
<dbReference type="Proteomes" id="UP000295525">
    <property type="component" value="Unassembled WGS sequence"/>
</dbReference>